<organism evidence="2 3">
    <name type="scientific">Undibacterium rugosum</name>
    <dbReference type="NCBI Taxonomy" id="2762291"/>
    <lineage>
        <taxon>Bacteria</taxon>
        <taxon>Pseudomonadati</taxon>
        <taxon>Pseudomonadota</taxon>
        <taxon>Betaproteobacteria</taxon>
        <taxon>Burkholderiales</taxon>
        <taxon>Oxalobacteraceae</taxon>
        <taxon>Undibacterium</taxon>
    </lineage>
</organism>
<evidence type="ECO:0000256" key="1">
    <source>
        <dbReference type="SAM" id="Phobius"/>
    </source>
</evidence>
<comment type="caution">
    <text evidence="2">The sequence shown here is derived from an EMBL/GenBank/DDBJ whole genome shotgun (WGS) entry which is preliminary data.</text>
</comment>
<proteinExistence type="predicted"/>
<feature type="transmembrane region" description="Helical" evidence="1">
    <location>
        <begin position="56"/>
        <end position="75"/>
    </location>
</feature>
<keyword evidence="1" id="KW-0812">Transmembrane</keyword>
<keyword evidence="1" id="KW-1133">Transmembrane helix</keyword>
<keyword evidence="3" id="KW-1185">Reference proteome</keyword>
<gene>
    <name evidence="2" type="ORF">H8K47_17675</name>
</gene>
<evidence type="ECO:0000313" key="2">
    <source>
        <dbReference type="EMBL" id="MBC3937191.1"/>
    </source>
</evidence>
<sequence length="92" mass="9906">MNPAFILSRMLAIVAAIALTALLVLAPFWVVNHVGPAALLWYEGLSAAMQSKVDFALRWCAPAIIAVCGLILLALMARRALAAKRGDEHRPL</sequence>
<keyword evidence="1" id="KW-0472">Membrane</keyword>
<reference evidence="2" key="1">
    <citation type="submission" date="2020-08" db="EMBL/GenBank/DDBJ databases">
        <title>Novel species isolated from subtropical streams in China.</title>
        <authorList>
            <person name="Lu H."/>
        </authorList>
    </citation>
    <scope>NUCLEOTIDE SEQUENCE</scope>
    <source>
        <strain evidence="2">CY7W</strain>
    </source>
</reference>
<dbReference type="AlphaFoldDB" id="A0A923L0N7"/>
<dbReference type="EMBL" id="JACOGG010000036">
    <property type="protein sequence ID" value="MBC3937191.1"/>
    <property type="molecule type" value="Genomic_DNA"/>
</dbReference>
<dbReference type="RefSeq" id="WP_186882674.1">
    <property type="nucleotide sequence ID" value="NZ_JACOGG010000036.1"/>
</dbReference>
<protein>
    <submittedName>
        <fullName evidence="2">Uncharacterized protein</fullName>
    </submittedName>
</protein>
<accession>A0A923L0N7</accession>
<name>A0A923L0N7_9BURK</name>
<dbReference type="Proteomes" id="UP000612361">
    <property type="component" value="Unassembled WGS sequence"/>
</dbReference>
<evidence type="ECO:0000313" key="3">
    <source>
        <dbReference type="Proteomes" id="UP000612361"/>
    </source>
</evidence>